<evidence type="ECO:0000256" key="1">
    <source>
        <dbReference type="SAM" id="MobiDB-lite"/>
    </source>
</evidence>
<organism evidence="2">
    <name type="scientific">uncultured Rubrobacteraceae bacterium</name>
    <dbReference type="NCBI Taxonomy" id="349277"/>
    <lineage>
        <taxon>Bacteria</taxon>
        <taxon>Bacillati</taxon>
        <taxon>Actinomycetota</taxon>
        <taxon>Rubrobacteria</taxon>
        <taxon>Rubrobacterales</taxon>
        <taxon>Rubrobacteraceae</taxon>
        <taxon>environmental samples</taxon>
    </lineage>
</organism>
<feature type="region of interest" description="Disordered" evidence="1">
    <location>
        <begin position="357"/>
        <end position="393"/>
    </location>
</feature>
<protein>
    <submittedName>
        <fullName evidence="2">Uncharacterized protein</fullName>
    </submittedName>
</protein>
<dbReference type="AlphaFoldDB" id="A0A6J4RK25"/>
<accession>A0A6J4RK25</accession>
<feature type="compositionally biased region" description="Basic and acidic residues" evidence="1">
    <location>
        <begin position="270"/>
        <end position="291"/>
    </location>
</feature>
<feature type="non-terminal residue" evidence="2">
    <location>
        <position position="393"/>
    </location>
</feature>
<dbReference type="EMBL" id="CADCVH010000108">
    <property type="protein sequence ID" value="CAA9473139.1"/>
    <property type="molecule type" value="Genomic_DNA"/>
</dbReference>
<feature type="region of interest" description="Disordered" evidence="1">
    <location>
        <begin position="258"/>
        <end position="301"/>
    </location>
</feature>
<sequence length="393" mass="39043">AGRRGGVPGVGRGAVYGGVLGFRGRGVDGRVVSGRGSGQDLDGFHERPRGLRLFLAIGEGVARRGGHLRRGGAARQPQPAGVDRAHLAARAAGGDRRLPALRHTLRSSRGGVPRLDGRGGAAAAGVGGRGGGAVALLFAAALYPGARAGLPGAGPGVGGGLGLGPQGRRAALGGLFGPGSRPEALAGPGPAVAARAAAVGLFLGGVRLRPGGDARGARRGGSGGDGPLRRDTERGVRERLLGQRFHPRGDGPVLYGAPFRGEPGDAALDGLRRVRGGDRGRRPHRGEDPGRGRGWPVGAGGGLAAGLAHRLAQLPRPARPRGLAPAGARAHRGGAAPARPAGHPGAVDLAVERRGHDPGDLRAHALPLHPPGALGLAAAGRGTGGARTRKGRV</sequence>
<feature type="region of interest" description="Disordered" evidence="1">
    <location>
        <begin position="317"/>
        <end position="345"/>
    </location>
</feature>
<feature type="compositionally biased region" description="Gly residues" evidence="1">
    <location>
        <begin position="292"/>
        <end position="301"/>
    </location>
</feature>
<proteinExistence type="predicted"/>
<gene>
    <name evidence="2" type="ORF">AVDCRST_MAG02-4235</name>
</gene>
<name>A0A6J4RK25_9ACTN</name>
<feature type="compositionally biased region" description="Low complexity" evidence="1">
    <location>
        <begin position="364"/>
        <end position="380"/>
    </location>
</feature>
<evidence type="ECO:0000313" key="2">
    <source>
        <dbReference type="EMBL" id="CAA9473139.1"/>
    </source>
</evidence>
<feature type="non-terminal residue" evidence="2">
    <location>
        <position position="1"/>
    </location>
</feature>
<feature type="region of interest" description="Disordered" evidence="1">
    <location>
        <begin position="210"/>
        <end position="234"/>
    </location>
</feature>
<reference evidence="2" key="1">
    <citation type="submission" date="2020-02" db="EMBL/GenBank/DDBJ databases">
        <authorList>
            <person name="Meier V. D."/>
        </authorList>
    </citation>
    <scope>NUCLEOTIDE SEQUENCE</scope>
    <source>
        <strain evidence="2">AVDCRST_MAG02</strain>
    </source>
</reference>